<reference evidence="2" key="1">
    <citation type="submission" date="2021-03" db="EMBL/GenBank/DDBJ databases">
        <title>Comparative genomics and phylogenomic investigation of the class Geoglossomycetes provide insights into ecological specialization and systematics.</title>
        <authorList>
            <person name="Melie T."/>
            <person name="Pirro S."/>
            <person name="Miller A.N."/>
            <person name="Quandt A."/>
        </authorList>
    </citation>
    <scope>NUCLEOTIDE SEQUENCE</scope>
    <source>
        <strain evidence="2">CAQ_001_2017</strain>
    </source>
</reference>
<proteinExistence type="predicted"/>
<feature type="region of interest" description="Disordered" evidence="1">
    <location>
        <begin position="1"/>
        <end position="55"/>
    </location>
</feature>
<sequence length="182" mass="20311">MATNSNDSSNRAHPIIVEGNHLSPPQPQSRPAAAHLPPTANTPQPSPSRARNGSTLEGWPLCTSVPEDYIVFMTGMVQAISFRYSLDPYTLKFSDVSPDYFERFLESLPFRRDESATSPSEPDQGFRDLAGLFRAEIPLRDHVSPFNAVLTCRYNPNKKQMTVTFHPPDRVRKTVSGEVLPL</sequence>
<dbReference type="Proteomes" id="UP000750711">
    <property type="component" value="Unassembled WGS sequence"/>
</dbReference>
<gene>
    <name evidence="2" type="ORF">GP486_002862</name>
</gene>
<evidence type="ECO:0000313" key="3">
    <source>
        <dbReference type="Proteomes" id="UP000750711"/>
    </source>
</evidence>
<protein>
    <submittedName>
        <fullName evidence="2">Uncharacterized protein</fullName>
    </submittedName>
</protein>
<evidence type="ECO:0000256" key="1">
    <source>
        <dbReference type="SAM" id="MobiDB-lite"/>
    </source>
</evidence>
<organism evidence="2 3">
    <name type="scientific">Trichoglossum hirsutum</name>
    <dbReference type="NCBI Taxonomy" id="265104"/>
    <lineage>
        <taxon>Eukaryota</taxon>
        <taxon>Fungi</taxon>
        <taxon>Dikarya</taxon>
        <taxon>Ascomycota</taxon>
        <taxon>Pezizomycotina</taxon>
        <taxon>Geoglossomycetes</taxon>
        <taxon>Geoglossales</taxon>
        <taxon>Geoglossaceae</taxon>
        <taxon>Trichoglossum</taxon>
    </lineage>
</organism>
<name>A0A9P8LEE5_9PEZI</name>
<evidence type="ECO:0000313" key="2">
    <source>
        <dbReference type="EMBL" id="KAH0562448.1"/>
    </source>
</evidence>
<dbReference type="AlphaFoldDB" id="A0A9P8LEE5"/>
<accession>A0A9P8LEE5</accession>
<feature type="compositionally biased region" description="Polar residues" evidence="1">
    <location>
        <begin position="1"/>
        <end position="11"/>
    </location>
</feature>
<feature type="compositionally biased region" description="Polar residues" evidence="1">
    <location>
        <begin position="39"/>
        <end position="55"/>
    </location>
</feature>
<keyword evidence="3" id="KW-1185">Reference proteome</keyword>
<dbReference type="EMBL" id="JAGHQM010000349">
    <property type="protein sequence ID" value="KAH0562448.1"/>
    <property type="molecule type" value="Genomic_DNA"/>
</dbReference>
<comment type="caution">
    <text evidence="2">The sequence shown here is derived from an EMBL/GenBank/DDBJ whole genome shotgun (WGS) entry which is preliminary data.</text>
</comment>